<dbReference type="InterPro" id="IPR052557">
    <property type="entry name" value="CAP/Cytokinesis_protein"/>
</dbReference>
<accession>A0A1Y1CJS5</accession>
<organism evidence="2 3">
    <name type="scientific">Labilibaculum antarcticum</name>
    <dbReference type="NCBI Taxonomy" id="1717717"/>
    <lineage>
        <taxon>Bacteria</taxon>
        <taxon>Pseudomonadati</taxon>
        <taxon>Bacteroidota</taxon>
        <taxon>Bacteroidia</taxon>
        <taxon>Marinilabiliales</taxon>
        <taxon>Marinifilaceae</taxon>
        <taxon>Labilibaculum</taxon>
    </lineage>
</organism>
<feature type="domain" description="Transglutaminase-like" evidence="1">
    <location>
        <begin position="104"/>
        <end position="166"/>
    </location>
</feature>
<evidence type="ECO:0000259" key="1">
    <source>
        <dbReference type="SMART" id="SM00460"/>
    </source>
</evidence>
<reference evidence="3" key="2">
    <citation type="journal article" date="2020" name="Antonie Van Leeuwenhoek">
        <title>Labilibaculum antarcticum sp. nov., a novel facultative anaerobic, psychrotorelant bacterium isolated from marine sediment of Antarctica.</title>
        <authorList>
            <person name="Watanabe M."/>
            <person name="Kojima H."/>
            <person name="Fukui M."/>
        </authorList>
    </citation>
    <scope>NUCLEOTIDE SEQUENCE [LARGE SCALE GENOMIC DNA]</scope>
    <source>
        <strain evidence="3">SPP2</strain>
    </source>
</reference>
<dbReference type="PANTHER" id="PTHR46333:SF2">
    <property type="entry name" value="CYTOKINESIS PROTEIN 3"/>
    <property type="match status" value="1"/>
</dbReference>
<dbReference type="GO" id="GO:0005737">
    <property type="term" value="C:cytoplasm"/>
    <property type="evidence" value="ECO:0007669"/>
    <property type="project" value="TreeGrafter"/>
</dbReference>
<dbReference type="Proteomes" id="UP000218267">
    <property type="component" value="Chromosome"/>
</dbReference>
<evidence type="ECO:0000313" key="2">
    <source>
        <dbReference type="EMBL" id="BAX80639.1"/>
    </source>
</evidence>
<dbReference type="PANTHER" id="PTHR46333">
    <property type="entry name" value="CYTOKINESIS PROTEIN 3"/>
    <property type="match status" value="1"/>
</dbReference>
<dbReference type="AlphaFoldDB" id="A0A1Y1CJS5"/>
<protein>
    <recommendedName>
        <fullName evidence="1">Transglutaminase-like domain-containing protein</fullName>
    </recommendedName>
</protein>
<name>A0A1Y1CJS5_9BACT</name>
<dbReference type="EMBL" id="AP018042">
    <property type="protein sequence ID" value="BAX80639.1"/>
    <property type="molecule type" value="Genomic_DNA"/>
</dbReference>
<dbReference type="Pfam" id="PF01841">
    <property type="entry name" value="Transglut_core"/>
    <property type="match status" value="1"/>
</dbReference>
<dbReference type="SMART" id="SM00460">
    <property type="entry name" value="TGc"/>
    <property type="match status" value="1"/>
</dbReference>
<reference evidence="2 3" key="1">
    <citation type="journal article" date="2018" name="Mar. Genomics">
        <title>Complete genome sequence of Marinifilaceae bacterium strain SPP2, isolated from the Antarctic marine sediment.</title>
        <authorList>
            <person name="Watanabe M."/>
            <person name="Kojima H."/>
            <person name="Fukui M."/>
        </authorList>
    </citation>
    <scope>NUCLEOTIDE SEQUENCE [LARGE SCALE GENOMIC DNA]</scope>
    <source>
        <strain evidence="2 3">SPP2</strain>
    </source>
</reference>
<gene>
    <name evidence="2" type="ORF">ALGA_2307</name>
</gene>
<keyword evidence="3" id="KW-1185">Reference proteome</keyword>
<dbReference type="KEGG" id="mbas:ALGA_2307"/>
<dbReference type="InterPro" id="IPR002931">
    <property type="entry name" value="Transglutaminase-like"/>
</dbReference>
<dbReference type="OrthoDB" id="9788327at2"/>
<evidence type="ECO:0000313" key="3">
    <source>
        <dbReference type="Proteomes" id="UP000218267"/>
    </source>
</evidence>
<dbReference type="InterPro" id="IPR038765">
    <property type="entry name" value="Papain-like_cys_pep_sf"/>
</dbReference>
<proteinExistence type="predicted"/>
<dbReference type="SUPFAM" id="SSF54001">
    <property type="entry name" value="Cysteine proteinases"/>
    <property type="match status" value="1"/>
</dbReference>
<dbReference type="Gene3D" id="3.10.620.30">
    <property type="match status" value="1"/>
</dbReference>
<sequence length="393" mass="46153">MISRRSKFSQKKMNQILLILIILFCSGFLLKAQHKIDRTTVNNYVFNIPNSLTTSSQDISNYIDTKLSSDEGRVKAAFAWITKNISFDTENMYSFNMDSIVERTLSTRKGVCLNYAIVFNDIVNRMGIESHIVEGYTKENRIVSRAPHAWCVVSIDSSWFVYDPTWGAGEVNEGTFKKKLNYDYFHMTAEKAIKTHMPFDPIWQLLDYPITNKEFIKGLKKRKINQLFFNYQDSIGVFKNKSDIDRLIGARRRIDKYGIDNYLIYIYSKDLAESIDLFIEDSMINKYNSAYKAYNQGIFQLNRFIDFRNNQFSPEKGDKYLIQMMDSVFNSFELANKHLDEIKNPNMNIREKMDNLYKAIQADMQNVNTQKSFLDKILSTSKNYRKSLFYERM</sequence>